<comment type="caution">
    <text evidence="1">The sequence shown here is derived from an EMBL/GenBank/DDBJ whole genome shotgun (WGS) entry which is preliminary data.</text>
</comment>
<evidence type="ECO:0000313" key="1">
    <source>
        <dbReference type="EMBL" id="KUM50412.1"/>
    </source>
</evidence>
<sequence>MALEWLLTHTLEREGENGSSPTLRSGSCPLPYRDWWVLSITLPRLVGLVHYLTEMGPTPIWWYDRSFLTRLRQVR</sequence>
<accession>A0A101M3W6</accession>
<geneLocation type="mitochondrion" evidence="1"/>
<gene>
    <name evidence="1" type="ORF">ABT39_MTgene255</name>
</gene>
<reference evidence="1" key="1">
    <citation type="journal article" date="2015" name="Genome Biol. Evol.">
        <title>Organellar Genomes of White Spruce (Picea glauca): Assembly and Annotation.</title>
        <authorList>
            <person name="Jackman S.D."/>
            <person name="Warren R.L."/>
            <person name="Gibb E.A."/>
            <person name="Vandervalk B.P."/>
            <person name="Mohamadi H."/>
            <person name="Chu J."/>
            <person name="Raymond A."/>
            <person name="Pleasance S."/>
            <person name="Coope R."/>
            <person name="Wildung M.R."/>
            <person name="Ritland C.E."/>
            <person name="Bousquet J."/>
            <person name="Jones S.J."/>
            <person name="Bohlmann J."/>
            <person name="Birol I."/>
        </authorList>
    </citation>
    <scope>NUCLEOTIDE SEQUENCE [LARGE SCALE GENOMIC DNA]</scope>
    <source>
        <tissue evidence="1">Flushing bud</tissue>
    </source>
</reference>
<organism evidence="1">
    <name type="scientific">Picea glauca</name>
    <name type="common">White spruce</name>
    <name type="synonym">Pinus glauca</name>
    <dbReference type="NCBI Taxonomy" id="3330"/>
    <lineage>
        <taxon>Eukaryota</taxon>
        <taxon>Viridiplantae</taxon>
        <taxon>Streptophyta</taxon>
        <taxon>Embryophyta</taxon>
        <taxon>Tracheophyta</taxon>
        <taxon>Spermatophyta</taxon>
        <taxon>Pinopsida</taxon>
        <taxon>Pinidae</taxon>
        <taxon>Conifers I</taxon>
        <taxon>Pinales</taxon>
        <taxon>Pinaceae</taxon>
        <taxon>Picea</taxon>
    </lineage>
</organism>
<keyword evidence="1" id="KW-0496">Mitochondrion</keyword>
<proteinExistence type="predicted"/>
<protein>
    <submittedName>
        <fullName evidence="1">Uncharacterized protein</fullName>
    </submittedName>
</protein>
<dbReference type="AlphaFoldDB" id="A0A101M3W6"/>
<dbReference type="EMBL" id="LKAM01000001">
    <property type="protein sequence ID" value="KUM50412.1"/>
    <property type="molecule type" value="Genomic_DNA"/>
</dbReference>
<name>A0A101M3W6_PICGL</name>